<feature type="coiled-coil region" evidence="1">
    <location>
        <begin position="150"/>
        <end position="204"/>
    </location>
</feature>
<evidence type="ECO:0000313" key="3">
    <source>
        <dbReference type="EMBL" id="QNP31354.1"/>
    </source>
</evidence>
<protein>
    <submittedName>
        <fullName evidence="3">Uncharacterized protein</fullName>
    </submittedName>
</protein>
<evidence type="ECO:0000256" key="2">
    <source>
        <dbReference type="SAM" id="Phobius"/>
    </source>
</evidence>
<dbReference type="RefSeq" id="WP_187707532.1">
    <property type="nucleotide sequence ID" value="NZ_CP060823.1"/>
</dbReference>
<proteinExistence type="predicted"/>
<keyword evidence="2" id="KW-1133">Transmembrane helix</keyword>
<sequence length="396" mass="47126">MIQSLDSQYPLILIPQMIYEVRSALPPIPTPPIEPPLPRPVPIEPPLLRSAPIEPSLPRPVPIEPLFPGALPQRLPIFIFWTFLILFSLSLVLLFFTSISDLILIPFAIIPAIILSSVLIWNYRIYPYFKFQHNRKIRLHNEYLTQQRIRKRELEAYQKYQNDLITYQRELEAYQKYQNDLIAYQREIKAYQKYQNDLIAYQRELEAARTPERVKAFRNQRLLEVLRNTTSYDDNNGHALIGRSEETFRLYLIQYFSDKIHVQLKVQPPWFSSDFYYTPDFAYIDTATNLHIDVEIDEPYAMDGRPLHFIGLQSEVNRNRYFIDILWIVIRFAEEQVVRYPDSCCKKIASLISNITNNHLILNQFIRVPDLQLMSRWTEEESVQMYLQRHRNTYLP</sequence>
<gene>
    <name evidence="3" type="ORF">IAR63_17905</name>
</gene>
<reference evidence="3 4" key="1">
    <citation type="submission" date="2020-08" db="EMBL/GenBank/DDBJ databases">
        <title>Complete genome sequence of Raphidiopsis curvispora isolated from drinking water reservoir in South Korea.</title>
        <authorList>
            <person name="Jeong J."/>
        </authorList>
    </citation>
    <scope>NUCLEOTIDE SEQUENCE [LARGE SCALE GENOMIC DNA]</scope>
    <source>
        <strain evidence="3 4">GIHE-G1</strain>
        <plasmid evidence="3 4">p-r.curvispora1</plasmid>
    </source>
</reference>
<dbReference type="AlphaFoldDB" id="A0A7H0F5N8"/>
<name>A0A7H0F5N8_9CYAN</name>
<geneLocation type="plasmid" evidence="3 4">
    <name>p-r.curvispora1</name>
</geneLocation>
<dbReference type="EMBL" id="CP060823">
    <property type="protein sequence ID" value="QNP31354.1"/>
    <property type="molecule type" value="Genomic_DNA"/>
</dbReference>
<keyword evidence="3" id="KW-0614">Plasmid</keyword>
<feature type="transmembrane region" description="Helical" evidence="2">
    <location>
        <begin position="102"/>
        <end position="123"/>
    </location>
</feature>
<keyword evidence="1" id="KW-0175">Coiled coil</keyword>
<dbReference type="Proteomes" id="UP000516013">
    <property type="component" value="Plasmid p-r.curvispora1"/>
</dbReference>
<keyword evidence="2" id="KW-0812">Transmembrane</keyword>
<evidence type="ECO:0000256" key="1">
    <source>
        <dbReference type="SAM" id="Coils"/>
    </source>
</evidence>
<keyword evidence="4" id="KW-1185">Reference proteome</keyword>
<dbReference type="KEGG" id="ccur:IAR63_17905"/>
<feature type="transmembrane region" description="Helical" evidence="2">
    <location>
        <begin position="75"/>
        <end position="96"/>
    </location>
</feature>
<keyword evidence="2" id="KW-0472">Membrane</keyword>
<accession>A0A7H0F5N8</accession>
<organism evidence="3 4">
    <name type="scientific">Cylindrospermopsis curvispora GIHE-G1</name>
    <dbReference type="NCBI Taxonomy" id="2666332"/>
    <lineage>
        <taxon>Bacteria</taxon>
        <taxon>Bacillati</taxon>
        <taxon>Cyanobacteriota</taxon>
        <taxon>Cyanophyceae</taxon>
        <taxon>Nostocales</taxon>
        <taxon>Aphanizomenonaceae</taxon>
        <taxon>Cylindrospermopsis</taxon>
    </lineage>
</organism>
<evidence type="ECO:0000313" key="4">
    <source>
        <dbReference type="Proteomes" id="UP000516013"/>
    </source>
</evidence>